<dbReference type="InterPro" id="IPR039426">
    <property type="entry name" value="TonB-dep_rcpt-like"/>
</dbReference>
<dbReference type="Gene3D" id="2.170.130.10">
    <property type="entry name" value="TonB-dependent receptor, plug domain"/>
    <property type="match status" value="1"/>
</dbReference>
<feature type="domain" description="TonB-dependent receptor plug" evidence="11">
    <location>
        <begin position="39"/>
        <end position="160"/>
    </location>
</feature>
<evidence type="ECO:0000256" key="7">
    <source>
        <dbReference type="ARBA" id="ARBA00023237"/>
    </source>
</evidence>
<evidence type="ECO:0000256" key="9">
    <source>
        <dbReference type="RuleBase" id="RU003357"/>
    </source>
</evidence>
<keyword evidence="12" id="KW-0675">Receptor</keyword>
<evidence type="ECO:0000313" key="12">
    <source>
        <dbReference type="EMBL" id="MDT0495853.1"/>
    </source>
</evidence>
<comment type="subcellular location">
    <subcellularLocation>
        <location evidence="1 8">Cell outer membrane</location>
        <topology evidence="1 8">Multi-pass membrane protein</topology>
    </subcellularLocation>
</comment>
<evidence type="ECO:0000256" key="8">
    <source>
        <dbReference type="PROSITE-ProRule" id="PRU01360"/>
    </source>
</evidence>
<evidence type="ECO:0000256" key="4">
    <source>
        <dbReference type="ARBA" id="ARBA00022692"/>
    </source>
</evidence>
<comment type="caution">
    <text evidence="12">The sequence shown here is derived from an EMBL/GenBank/DDBJ whole genome shotgun (WGS) entry which is preliminary data.</text>
</comment>
<reference evidence="12 13" key="1">
    <citation type="submission" date="2023-09" db="EMBL/GenBank/DDBJ databases">
        <authorList>
            <person name="Rey-Velasco X."/>
        </authorList>
    </citation>
    <scope>NUCLEOTIDE SEQUENCE [LARGE SCALE GENOMIC DNA]</scope>
    <source>
        <strain evidence="12 13">W345</strain>
    </source>
</reference>
<keyword evidence="7 8" id="KW-0998">Cell outer membrane</keyword>
<dbReference type="InterPro" id="IPR037066">
    <property type="entry name" value="Plug_dom_sf"/>
</dbReference>
<accession>A0ABU2WEA6</accession>
<comment type="similarity">
    <text evidence="8 9">Belongs to the TonB-dependent receptor family.</text>
</comment>
<feature type="domain" description="TonB-dependent receptor-like beta-barrel" evidence="10">
    <location>
        <begin position="355"/>
        <end position="949"/>
    </location>
</feature>
<evidence type="ECO:0000256" key="2">
    <source>
        <dbReference type="ARBA" id="ARBA00022448"/>
    </source>
</evidence>
<evidence type="ECO:0000256" key="5">
    <source>
        <dbReference type="ARBA" id="ARBA00023077"/>
    </source>
</evidence>
<name>A0ABU2WEA6_9GAMM</name>
<gene>
    <name evidence="12" type="ORF">RM530_00525</name>
</gene>
<evidence type="ECO:0000256" key="1">
    <source>
        <dbReference type="ARBA" id="ARBA00004571"/>
    </source>
</evidence>
<dbReference type="SUPFAM" id="SSF56935">
    <property type="entry name" value="Porins"/>
    <property type="match status" value="1"/>
</dbReference>
<evidence type="ECO:0000259" key="11">
    <source>
        <dbReference type="Pfam" id="PF07715"/>
    </source>
</evidence>
<evidence type="ECO:0000313" key="13">
    <source>
        <dbReference type="Proteomes" id="UP001254608"/>
    </source>
</evidence>
<keyword evidence="6 8" id="KW-0472">Membrane</keyword>
<proteinExistence type="inferred from homology"/>
<keyword evidence="3 8" id="KW-1134">Transmembrane beta strand</keyword>
<protein>
    <submittedName>
        <fullName evidence="12">TonB-dependent receptor</fullName>
    </submittedName>
</protein>
<dbReference type="InterPro" id="IPR036942">
    <property type="entry name" value="Beta-barrel_TonB_sf"/>
</dbReference>
<dbReference type="EMBL" id="JAVRIC010000001">
    <property type="protein sequence ID" value="MDT0495853.1"/>
    <property type="molecule type" value="Genomic_DNA"/>
</dbReference>
<evidence type="ECO:0000256" key="3">
    <source>
        <dbReference type="ARBA" id="ARBA00022452"/>
    </source>
</evidence>
<dbReference type="Pfam" id="PF07715">
    <property type="entry name" value="Plug"/>
    <property type="match status" value="1"/>
</dbReference>
<sequence>MLLAGITCAHAQEPAATAAEDVVMEEVVVTGTSIQRGDDAALPVTVMSREEMDLRDAGSPVDLLTSLPAVTGVPLNESTQGGAGARGDVASIAMRGLGSGSTLVLLNGRRMAAHGISANENGVPALSVNSNVMPVRGLDRVDVLRDGASSIYGSDAVAGVVNFVVDTDYVGNEIQLQGGFAEIGSGDDRRLTLTHGDYYLNDRMHWISTFDLYDRDATKSADVMGDSNKVDQAPEGFNSLTGRFFDRSSSSAYPAYRVGDSTSTRYLVPTSSGAAFSDTVPARDGEFASDYYYDFNVGYALPETTRLNWFNQVDYEVNDHLTMFGEVMLYAADSTMVRAPVSYSASSNRNIVLGIDNPWNPYGTRFNPDDPQEVTITSYRFVDNGNETVEIETRAYRFVLGGRGAINDRWNWESAATFSRSGTRDVSQNAIRESAVLDAIGSGSYNPWNYDFGVVDGQVVPTTAYVNSQDSIDPFSQDFIQTGRDILATIDARVTGDLIDTWAGPLQVAAGAEHRWDDYSLTRPQYHGLNYEGNALGLDPGDNDFMQASPVGNIVGDRTVAAGFIETVIPLVSEYNEVPGIRSLSLGASVRYEEYSDFGGTTNPKFTLDFRPVDQVMIRASYNEGFRAPSLAAINYPSRTSVGSYSDPYRQDVTGLPEDGQIQRLQTTTGNSDLKPEESKGYTLGTVVDVPWIDGLRFSVDWFKIEQENIIAAPNANQLRIDDAERLFNATQAALAAGVAYEDIDLGSGTDDYAGNALVRRAEVTDDDIANFEAYNEGRPQSEWVAPVGALVETLTPFDNLDSSLIKGYDFNITYDLPSFSWGKLRLSTDWTYLDTFKRLGGADGSSSTQLGIDGNARLRGSAALSWTNGAYAAGLSAYYIGEYADTGASISDAVYQELGQPGYVKTVDGVHYWKVDDTVTFNAFASKTFMSDSLLLDGLNLRLGVKNLTDEKPPLTSATSGYDASVYNAVAAGRVWTLRLSKSF</sequence>
<keyword evidence="5 9" id="KW-0798">TonB box</keyword>
<evidence type="ECO:0000259" key="10">
    <source>
        <dbReference type="Pfam" id="PF00593"/>
    </source>
</evidence>
<dbReference type="PROSITE" id="PS52016">
    <property type="entry name" value="TONB_DEPENDENT_REC_3"/>
    <property type="match status" value="1"/>
</dbReference>
<dbReference type="Pfam" id="PF00593">
    <property type="entry name" value="TonB_dep_Rec_b-barrel"/>
    <property type="match status" value="1"/>
</dbReference>
<dbReference type="PANTHER" id="PTHR47234:SF2">
    <property type="entry name" value="TONB-DEPENDENT RECEPTOR"/>
    <property type="match status" value="1"/>
</dbReference>
<keyword evidence="13" id="KW-1185">Reference proteome</keyword>
<organism evidence="12 13">
    <name type="scientific">Banduia mediterranea</name>
    <dbReference type="NCBI Taxonomy" id="3075609"/>
    <lineage>
        <taxon>Bacteria</taxon>
        <taxon>Pseudomonadati</taxon>
        <taxon>Pseudomonadota</taxon>
        <taxon>Gammaproteobacteria</taxon>
        <taxon>Nevskiales</taxon>
        <taxon>Algiphilaceae</taxon>
        <taxon>Banduia</taxon>
    </lineage>
</organism>
<evidence type="ECO:0000256" key="6">
    <source>
        <dbReference type="ARBA" id="ARBA00023136"/>
    </source>
</evidence>
<dbReference type="InterPro" id="IPR000531">
    <property type="entry name" value="Beta-barrel_TonB"/>
</dbReference>
<keyword evidence="4 8" id="KW-0812">Transmembrane</keyword>
<keyword evidence="2 8" id="KW-0813">Transport</keyword>
<dbReference type="RefSeq" id="WP_311363245.1">
    <property type="nucleotide sequence ID" value="NZ_JAVRIC010000001.1"/>
</dbReference>
<dbReference type="PANTHER" id="PTHR47234">
    <property type="match status" value="1"/>
</dbReference>
<dbReference type="InterPro" id="IPR012910">
    <property type="entry name" value="Plug_dom"/>
</dbReference>
<dbReference type="Proteomes" id="UP001254608">
    <property type="component" value="Unassembled WGS sequence"/>
</dbReference>
<dbReference type="Gene3D" id="2.40.170.20">
    <property type="entry name" value="TonB-dependent receptor, beta-barrel domain"/>
    <property type="match status" value="1"/>
</dbReference>